<comment type="similarity">
    <text evidence="1">Belongs to the yippee family.</text>
</comment>
<dbReference type="Proteomes" id="UP001174694">
    <property type="component" value="Unassembled WGS sequence"/>
</dbReference>
<gene>
    <name evidence="6" type="ORF">NKR23_g7678</name>
</gene>
<feature type="compositionally biased region" description="Low complexity" evidence="4">
    <location>
        <begin position="61"/>
        <end position="73"/>
    </location>
</feature>
<comment type="caution">
    <text evidence="6">The sequence shown here is derived from an EMBL/GenBank/DDBJ whole genome shotgun (WGS) entry which is preliminary data.</text>
</comment>
<dbReference type="GO" id="GO:0046872">
    <property type="term" value="F:metal ion binding"/>
    <property type="evidence" value="ECO:0007669"/>
    <property type="project" value="UniProtKB-KW"/>
</dbReference>
<dbReference type="InterPro" id="IPR034751">
    <property type="entry name" value="Yippee"/>
</dbReference>
<accession>A0AA38VMB1</accession>
<dbReference type="EMBL" id="JANBVO010000025">
    <property type="protein sequence ID" value="KAJ9141717.1"/>
    <property type="molecule type" value="Genomic_DNA"/>
</dbReference>
<evidence type="ECO:0000313" key="7">
    <source>
        <dbReference type="Proteomes" id="UP001174694"/>
    </source>
</evidence>
<dbReference type="InterPro" id="IPR039058">
    <property type="entry name" value="Yippee_fam"/>
</dbReference>
<keyword evidence="3" id="KW-0862">Zinc</keyword>
<keyword evidence="2" id="KW-0479">Metal-binding</keyword>
<organism evidence="6 7">
    <name type="scientific">Pleurostoma richardsiae</name>
    <dbReference type="NCBI Taxonomy" id="41990"/>
    <lineage>
        <taxon>Eukaryota</taxon>
        <taxon>Fungi</taxon>
        <taxon>Dikarya</taxon>
        <taxon>Ascomycota</taxon>
        <taxon>Pezizomycotina</taxon>
        <taxon>Sordariomycetes</taxon>
        <taxon>Sordariomycetidae</taxon>
        <taxon>Calosphaeriales</taxon>
        <taxon>Pleurostomataceae</taxon>
        <taxon>Pleurostoma</taxon>
    </lineage>
</organism>
<evidence type="ECO:0000259" key="5">
    <source>
        <dbReference type="PROSITE" id="PS51792"/>
    </source>
</evidence>
<reference evidence="6" key="1">
    <citation type="submission" date="2022-07" db="EMBL/GenBank/DDBJ databases">
        <title>Fungi with potential for degradation of polypropylene.</title>
        <authorList>
            <person name="Gostincar C."/>
        </authorList>
    </citation>
    <scope>NUCLEOTIDE SEQUENCE</scope>
    <source>
        <strain evidence="6">EXF-13308</strain>
    </source>
</reference>
<evidence type="ECO:0000313" key="6">
    <source>
        <dbReference type="EMBL" id="KAJ9141717.1"/>
    </source>
</evidence>
<feature type="region of interest" description="Disordered" evidence="4">
    <location>
        <begin position="36"/>
        <end position="92"/>
    </location>
</feature>
<keyword evidence="7" id="KW-1185">Reference proteome</keyword>
<feature type="compositionally biased region" description="Pro residues" evidence="4">
    <location>
        <begin position="46"/>
        <end position="60"/>
    </location>
</feature>
<feature type="domain" description="Yippee" evidence="5">
    <location>
        <begin position="108"/>
        <end position="233"/>
    </location>
</feature>
<evidence type="ECO:0000256" key="3">
    <source>
        <dbReference type="ARBA" id="ARBA00022833"/>
    </source>
</evidence>
<evidence type="ECO:0000256" key="1">
    <source>
        <dbReference type="ARBA" id="ARBA00005613"/>
    </source>
</evidence>
<dbReference type="InterPro" id="IPR004910">
    <property type="entry name" value="Yippee/Mis18/Cereblon"/>
</dbReference>
<dbReference type="PANTHER" id="PTHR13848">
    <property type="entry name" value="PROTEIN YIPPEE-LIKE CG15309-RELATED"/>
    <property type="match status" value="1"/>
</dbReference>
<proteinExistence type="inferred from homology"/>
<evidence type="ECO:0000256" key="2">
    <source>
        <dbReference type="ARBA" id="ARBA00022723"/>
    </source>
</evidence>
<evidence type="ECO:0000256" key="4">
    <source>
        <dbReference type="SAM" id="MobiDB-lite"/>
    </source>
</evidence>
<dbReference type="AlphaFoldDB" id="A0AA38VMB1"/>
<dbReference type="Pfam" id="PF03226">
    <property type="entry name" value="Yippee-Mis18"/>
    <property type="match status" value="1"/>
</dbReference>
<name>A0AA38VMB1_9PEZI</name>
<dbReference type="PROSITE" id="PS51792">
    <property type="entry name" value="YIPPEE"/>
    <property type="match status" value="1"/>
</dbReference>
<protein>
    <recommendedName>
        <fullName evidence="5">Yippee domain-containing protein</fullName>
    </recommendedName>
</protein>
<sequence length="331" mass="35672">MPVLFGDSTRSARTVSGPQFPLFLIPSMKIPFRRRQSSPSATVSFSPPPVSPHYGPPPLSSSPGSSVDISASSPIPPASPTTPNDLDDPFRTASAPFEPVHLACVAPDTLRCNTCAADLAFGAQIVSKGFTGRHGRAYLVSAPSAIATPSCPPSPGSQSPLASSSDGYVNLINIKVGRNENRQLVTGQHVVADISCAICGAKVGWKYVDAREPAQKYKVGKFILETERVVSYRSWEDTTRPPGSPTRHFYSPIPFQRDGNGRKPSCGSVVEETSEIGGRPSLNSEDENDIVIFDSEDEDECEDIFAGTWDAKQVAKRRSRKIDRRKKLASP</sequence>